<dbReference type="STRING" id="307972.A0A2G8KSJ1"/>
<dbReference type="GO" id="GO:0016567">
    <property type="term" value="P:protein ubiquitination"/>
    <property type="evidence" value="ECO:0007669"/>
    <property type="project" value="InterPro"/>
</dbReference>
<feature type="transmembrane region" description="Helical" evidence="1">
    <location>
        <begin position="400"/>
        <end position="419"/>
    </location>
</feature>
<dbReference type="InterPro" id="IPR013083">
    <property type="entry name" value="Znf_RING/FYVE/PHD"/>
</dbReference>
<sequence length="747" mass="85863">MTIKLFLTGLHTDSVAVMLLHLFVKVALLLLYLVFLIVLLRLLDLSAWYETGFLATQLVDPLSLSVRKLKLLIESRGLAYEGILEREELIKLAENSGDIANADFSLLERKSVIDAKQQKSEEFTGRAHFLEEVEDKKDSVWLIQVVPGAGLPLLGSSTWKSVIQKVSIFGIRTGIFVCARDIRFCRQKGWSKPFVLLAMPDGHQYKDRVLMRQLSTPAQAPAVVDWVNQQLSSKLMEIEDEKELCDHWLEFKSEEEIQQSVRAVIFTDREKPSVIYSALSMRYSGRIKFGYYRKGSAKCIHFKPDSKTHLLISTSTGVQRYGLRKGEFLNYDALNLYLHTLVPEINDVFIISFVIVNMFCCMDLFLTSGGLAKILLCFFWQLAKLNLLFILLWLPLQWTFQLSVIAPLSNVFWWSIQVLCQTGVAGQLRQDWLLHSQHWGIVCCLFGLYCFVCGWFVKKCRPQSQEDNLSSVDWMRLIFHQWHLFMIRPRNIWQQGGPQISTSLEEGLDLFLERTTPDLWLHPIITGEYVHNLPQWKYGGFRKSQDEKYCFKHLCGSCQESWQKFFCMKTEADRQERFEKSCEEIRQMFTERQSKKEKAEIHGAQGIKDKEFYEVFEDGHNKETKIVEMQPTKGSKVTENSTNLSEEKFCGVCLDLICHIEEGESGKAIVVKEPANLHHQDVGHGITATDIWSEESTQEENHTSGNQYDAWPEEMLKSLECAICLEGYVLGSHLCGLPCGHAFHLTA</sequence>
<feature type="transmembrane region" description="Helical" evidence="1">
    <location>
        <begin position="439"/>
        <end position="457"/>
    </location>
</feature>
<dbReference type="SUPFAM" id="SSF57850">
    <property type="entry name" value="RING/U-box"/>
    <property type="match status" value="1"/>
</dbReference>
<keyword evidence="1" id="KW-1133">Transmembrane helix</keyword>
<reference evidence="2 3" key="1">
    <citation type="journal article" date="2017" name="PLoS Biol.">
        <title>The sea cucumber genome provides insights into morphological evolution and visceral regeneration.</title>
        <authorList>
            <person name="Zhang X."/>
            <person name="Sun L."/>
            <person name="Yuan J."/>
            <person name="Sun Y."/>
            <person name="Gao Y."/>
            <person name="Zhang L."/>
            <person name="Li S."/>
            <person name="Dai H."/>
            <person name="Hamel J.F."/>
            <person name="Liu C."/>
            <person name="Yu Y."/>
            <person name="Liu S."/>
            <person name="Lin W."/>
            <person name="Guo K."/>
            <person name="Jin S."/>
            <person name="Xu P."/>
            <person name="Storey K.B."/>
            <person name="Huan P."/>
            <person name="Zhang T."/>
            <person name="Zhou Y."/>
            <person name="Zhang J."/>
            <person name="Lin C."/>
            <person name="Li X."/>
            <person name="Xing L."/>
            <person name="Huo D."/>
            <person name="Sun M."/>
            <person name="Wang L."/>
            <person name="Mercier A."/>
            <person name="Li F."/>
            <person name="Yang H."/>
            <person name="Xiang J."/>
        </authorList>
    </citation>
    <scope>NUCLEOTIDE SEQUENCE [LARGE SCALE GENOMIC DNA]</scope>
    <source>
        <strain evidence="2">Shaxun</strain>
        <tissue evidence="2">Muscle</tissue>
    </source>
</reference>
<feature type="transmembrane region" description="Helical" evidence="1">
    <location>
        <begin position="348"/>
        <end position="366"/>
    </location>
</feature>
<dbReference type="EMBL" id="MRZV01000396">
    <property type="protein sequence ID" value="PIK50983.1"/>
    <property type="molecule type" value="Genomic_DNA"/>
</dbReference>
<dbReference type="Gene3D" id="3.30.40.10">
    <property type="entry name" value="Zinc/RING finger domain, C3HC4 (zinc finger)"/>
    <property type="match status" value="1"/>
</dbReference>
<dbReference type="InterPro" id="IPR042494">
    <property type="entry name" value="RNF103"/>
</dbReference>
<keyword evidence="1" id="KW-0812">Transmembrane</keyword>
<dbReference type="Proteomes" id="UP000230750">
    <property type="component" value="Unassembled WGS sequence"/>
</dbReference>
<dbReference type="OrthoDB" id="8062037at2759"/>
<comment type="caution">
    <text evidence="2">The sequence shown here is derived from an EMBL/GenBank/DDBJ whole genome shotgun (WGS) entry which is preliminary data.</text>
</comment>
<keyword evidence="3" id="KW-1185">Reference proteome</keyword>
<dbReference type="PANTHER" id="PTHR15302:SF0">
    <property type="entry name" value="E3 UBIQUITIN-PROTEIN LIGASE RNF103"/>
    <property type="match status" value="1"/>
</dbReference>
<feature type="transmembrane region" description="Helical" evidence="1">
    <location>
        <begin position="15"/>
        <end position="40"/>
    </location>
</feature>
<gene>
    <name evidence="2" type="ORF">BSL78_12151</name>
</gene>
<feature type="transmembrane region" description="Helical" evidence="1">
    <location>
        <begin position="372"/>
        <end position="393"/>
    </location>
</feature>
<protein>
    <submittedName>
        <fullName evidence="2">Uncharacterized protein</fullName>
    </submittedName>
</protein>
<evidence type="ECO:0000313" key="2">
    <source>
        <dbReference type="EMBL" id="PIK50983.1"/>
    </source>
</evidence>
<dbReference type="PANTHER" id="PTHR15302">
    <property type="entry name" value="E3 UBIQUITIN-PROTEIN LIGASE RNF103"/>
    <property type="match status" value="1"/>
</dbReference>
<proteinExistence type="predicted"/>
<accession>A0A2G8KSJ1</accession>
<dbReference type="GO" id="GO:0005783">
    <property type="term" value="C:endoplasmic reticulum"/>
    <property type="evidence" value="ECO:0007669"/>
    <property type="project" value="TreeGrafter"/>
</dbReference>
<dbReference type="AlphaFoldDB" id="A0A2G8KSJ1"/>
<evidence type="ECO:0000313" key="3">
    <source>
        <dbReference type="Proteomes" id="UP000230750"/>
    </source>
</evidence>
<keyword evidence="1" id="KW-0472">Membrane</keyword>
<name>A0A2G8KSJ1_STIJA</name>
<organism evidence="2 3">
    <name type="scientific">Stichopus japonicus</name>
    <name type="common">Sea cucumber</name>
    <dbReference type="NCBI Taxonomy" id="307972"/>
    <lineage>
        <taxon>Eukaryota</taxon>
        <taxon>Metazoa</taxon>
        <taxon>Echinodermata</taxon>
        <taxon>Eleutherozoa</taxon>
        <taxon>Echinozoa</taxon>
        <taxon>Holothuroidea</taxon>
        <taxon>Aspidochirotacea</taxon>
        <taxon>Aspidochirotida</taxon>
        <taxon>Stichopodidae</taxon>
        <taxon>Apostichopus</taxon>
    </lineage>
</organism>
<dbReference type="GO" id="GO:0036503">
    <property type="term" value="P:ERAD pathway"/>
    <property type="evidence" value="ECO:0007669"/>
    <property type="project" value="TreeGrafter"/>
</dbReference>
<dbReference type="GO" id="GO:0004842">
    <property type="term" value="F:ubiquitin-protein transferase activity"/>
    <property type="evidence" value="ECO:0007669"/>
    <property type="project" value="InterPro"/>
</dbReference>
<evidence type="ECO:0000256" key="1">
    <source>
        <dbReference type="SAM" id="Phobius"/>
    </source>
</evidence>